<dbReference type="InterPro" id="IPR058240">
    <property type="entry name" value="rSAM_sf"/>
</dbReference>
<dbReference type="InterPro" id="IPR007197">
    <property type="entry name" value="rSAM"/>
</dbReference>
<evidence type="ECO:0000256" key="1">
    <source>
        <dbReference type="ARBA" id="ARBA00001966"/>
    </source>
</evidence>
<keyword evidence="4" id="KW-0408">Iron</keyword>
<dbReference type="InterPro" id="IPR034466">
    <property type="entry name" value="Methyltransferase_Class_B"/>
</dbReference>
<sequence>MFGARYLTPPLGLITVASLLPDNWNVRLIDCNVSSLTTADIEWSDIVFSSGMVTQQDDHLALIKQVKDLNKFHVIGGPDPTARPDVYENCDSLVLGEAEVSLPLFLKDYFYSTPESIYKSSNLQADMKKSPAPRFDLLEFERYLYLNIQTSRGCPFSCEYCNISMLNGVGHRAKSIKQVLLELQQIYDLGYRGVMHVVDSNFIGNEQHAKEILLGLKDWQDARRRPYLFSTDVSINLADDKELLIMMREAGFNSVNIGIETPNRKTLLSSYKKVNVNRSMPQNIREIYKNGISVIPYYVLGFDNDDKDAFVEIMDCIEKSDTPLNYIRLLVAIPETALAERLKKEGRLHKNFDVFPENGDVLDYFLNFETLRPREEILEEYMSLFKKVYSPANFFRRLRNSVTMLGFFQKAPRLPKKKMFLFLKGAIQMFAISGILSSYKYEYWKTLFYCSFVNYRALPYTIGLIACYHQIKLFESLMSERFNNEIFLLKKEMKSLAN</sequence>
<evidence type="ECO:0000256" key="5">
    <source>
        <dbReference type="ARBA" id="ARBA00023014"/>
    </source>
</evidence>
<dbReference type="AlphaFoldDB" id="A0A286U242"/>
<evidence type="ECO:0000313" key="8">
    <source>
        <dbReference type="Proteomes" id="UP000218542"/>
    </source>
</evidence>
<dbReference type="InterPro" id="IPR006638">
    <property type="entry name" value="Elp3/MiaA/NifB-like_rSAM"/>
</dbReference>
<keyword evidence="2" id="KW-0949">S-adenosyl-L-methionine</keyword>
<dbReference type="Pfam" id="PF04055">
    <property type="entry name" value="Radical_SAM"/>
    <property type="match status" value="1"/>
</dbReference>
<comment type="cofactor">
    <cofactor evidence="1">
        <name>[4Fe-4S] cluster</name>
        <dbReference type="ChEBI" id="CHEBI:49883"/>
    </cofactor>
</comment>
<dbReference type="Gene3D" id="3.40.50.280">
    <property type="entry name" value="Cobalamin-binding domain"/>
    <property type="match status" value="1"/>
</dbReference>
<keyword evidence="8" id="KW-1185">Reference proteome</keyword>
<keyword evidence="3" id="KW-0479">Metal-binding</keyword>
<proteinExistence type="predicted"/>
<accession>A0A286U242</accession>
<dbReference type="GO" id="GO:0046872">
    <property type="term" value="F:metal ion binding"/>
    <property type="evidence" value="ECO:0007669"/>
    <property type="project" value="UniProtKB-KW"/>
</dbReference>
<organism evidence="7 8">
    <name type="scientific">Candidatus Scalindua japonica</name>
    <dbReference type="NCBI Taxonomy" id="1284222"/>
    <lineage>
        <taxon>Bacteria</taxon>
        <taxon>Pseudomonadati</taxon>
        <taxon>Planctomycetota</taxon>
        <taxon>Candidatus Brocadiia</taxon>
        <taxon>Candidatus Brocadiales</taxon>
        <taxon>Candidatus Scalinduaceae</taxon>
        <taxon>Candidatus Scalindua</taxon>
    </lineage>
</organism>
<dbReference type="PANTHER" id="PTHR43409:SF3">
    <property type="entry name" value="HYPOTHETICAL METHYLTRANSFERASE"/>
    <property type="match status" value="1"/>
</dbReference>
<dbReference type="SFLD" id="SFLDG01123">
    <property type="entry name" value="methyltransferase_(Class_B)"/>
    <property type="match status" value="1"/>
</dbReference>
<dbReference type="SMART" id="SM00729">
    <property type="entry name" value="Elp3"/>
    <property type="match status" value="1"/>
</dbReference>
<protein>
    <submittedName>
        <fullName evidence="7">Fe-S oxidoreductase</fullName>
    </submittedName>
</protein>
<dbReference type="EMBL" id="BAOS01000029">
    <property type="protein sequence ID" value="GAX62223.1"/>
    <property type="molecule type" value="Genomic_DNA"/>
</dbReference>
<dbReference type="InterPro" id="IPR023404">
    <property type="entry name" value="rSAM_horseshoe"/>
</dbReference>
<evidence type="ECO:0000256" key="3">
    <source>
        <dbReference type="ARBA" id="ARBA00022723"/>
    </source>
</evidence>
<dbReference type="GO" id="GO:0003824">
    <property type="term" value="F:catalytic activity"/>
    <property type="evidence" value="ECO:0007669"/>
    <property type="project" value="InterPro"/>
</dbReference>
<dbReference type="CDD" id="cd01335">
    <property type="entry name" value="Radical_SAM"/>
    <property type="match status" value="1"/>
</dbReference>
<gene>
    <name evidence="7" type="ORF">SCALIN_C29_0002</name>
</gene>
<dbReference type="InterPro" id="IPR034530">
    <property type="entry name" value="HpnP-like"/>
</dbReference>
<evidence type="ECO:0000256" key="4">
    <source>
        <dbReference type="ARBA" id="ARBA00023004"/>
    </source>
</evidence>
<dbReference type="PROSITE" id="PS51918">
    <property type="entry name" value="RADICAL_SAM"/>
    <property type="match status" value="1"/>
</dbReference>
<evidence type="ECO:0000259" key="6">
    <source>
        <dbReference type="PROSITE" id="PS51918"/>
    </source>
</evidence>
<comment type="caution">
    <text evidence="7">The sequence shown here is derived from an EMBL/GenBank/DDBJ whole genome shotgun (WGS) entry which is preliminary data.</text>
</comment>
<dbReference type="Gene3D" id="3.80.30.20">
    <property type="entry name" value="tm_1862 like domain"/>
    <property type="match status" value="1"/>
</dbReference>
<dbReference type="GO" id="GO:0005829">
    <property type="term" value="C:cytosol"/>
    <property type="evidence" value="ECO:0007669"/>
    <property type="project" value="TreeGrafter"/>
</dbReference>
<dbReference type="Proteomes" id="UP000218542">
    <property type="component" value="Unassembled WGS sequence"/>
</dbReference>
<dbReference type="SFLD" id="SFLDS00029">
    <property type="entry name" value="Radical_SAM"/>
    <property type="match status" value="1"/>
</dbReference>
<keyword evidence="5" id="KW-0411">Iron-sulfur</keyword>
<dbReference type="InterPro" id="IPR025274">
    <property type="entry name" value="DUF4070"/>
</dbReference>
<dbReference type="InterPro" id="IPR051198">
    <property type="entry name" value="BchE-like"/>
</dbReference>
<evidence type="ECO:0000313" key="7">
    <source>
        <dbReference type="EMBL" id="GAX62223.1"/>
    </source>
</evidence>
<feature type="domain" description="Radical SAM core" evidence="6">
    <location>
        <begin position="138"/>
        <end position="361"/>
    </location>
</feature>
<reference evidence="8" key="1">
    <citation type="journal article" date="2017" name="Environ. Microbiol. Rep.">
        <title>Genetic Diversity of Marine Anaerobic Ammonium-Oxidizing Bacteria as Revealed by Genomic and Proteomic Analyses of 'Candidatus Scalindua japonica'.</title>
        <authorList>
            <person name="Oshiki M."/>
            <person name="Mizuto K."/>
            <person name="Kimura Z."/>
            <person name="Kindaichi T."/>
            <person name="Satoh H."/>
            <person name="Okabe S."/>
        </authorList>
    </citation>
    <scope>NUCLEOTIDE SEQUENCE [LARGE SCALE GENOMIC DNA]</scope>
    <source>
        <strain evidence="8">husup-a2</strain>
    </source>
</reference>
<name>A0A286U242_9BACT</name>
<dbReference type="GO" id="GO:0051536">
    <property type="term" value="F:iron-sulfur cluster binding"/>
    <property type="evidence" value="ECO:0007669"/>
    <property type="project" value="UniProtKB-KW"/>
</dbReference>
<dbReference type="Pfam" id="PF13282">
    <property type="entry name" value="DUF4070"/>
    <property type="match status" value="1"/>
</dbReference>
<dbReference type="SFLD" id="SFLDG01082">
    <property type="entry name" value="B12-binding_domain_containing"/>
    <property type="match status" value="1"/>
</dbReference>
<evidence type="ECO:0000256" key="2">
    <source>
        <dbReference type="ARBA" id="ARBA00022691"/>
    </source>
</evidence>
<dbReference type="PANTHER" id="PTHR43409">
    <property type="entry name" value="ANAEROBIC MAGNESIUM-PROTOPORPHYRIN IX MONOMETHYL ESTER CYCLASE-RELATED"/>
    <property type="match status" value="1"/>
</dbReference>
<dbReference type="SUPFAM" id="SSF102114">
    <property type="entry name" value="Radical SAM enzymes"/>
    <property type="match status" value="1"/>
</dbReference>
<dbReference type="SFLD" id="SFLDF00303">
    <property type="entry name" value="hopanoid_C2-methyltransferase"/>
    <property type="match status" value="1"/>
</dbReference>